<reference evidence="2" key="1">
    <citation type="journal article" date="2022" name="Toxins">
        <title>Genomic Analysis of Sphingopyxis sp. USTB-05 for Biodegrading Cyanobacterial Hepatotoxins.</title>
        <authorList>
            <person name="Liu C."/>
            <person name="Xu Q."/>
            <person name="Zhao Z."/>
            <person name="Zhang H."/>
            <person name="Liu X."/>
            <person name="Yin C."/>
            <person name="Liu Y."/>
            <person name="Yan H."/>
        </authorList>
    </citation>
    <scope>NUCLEOTIDE SEQUENCE</scope>
    <source>
        <strain evidence="2">NBD5</strain>
    </source>
</reference>
<accession>A0ABY4X7D8</accession>
<gene>
    <name evidence="2" type="ORF">LHA26_16205</name>
</gene>
<dbReference type="Proteomes" id="UP001056937">
    <property type="component" value="Chromosome 1"/>
</dbReference>
<dbReference type="Gene3D" id="3.40.50.300">
    <property type="entry name" value="P-loop containing nucleotide triphosphate hydrolases"/>
    <property type="match status" value="1"/>
</dbReference>
<dbReference type="Pfam" id="PF09037">
    <property type="entry name" value="Sulphotransf"/>
    <property type="match status" value="1"/>
</dbReference>
<dbReference type="EMBL" id="CP084930">
    <property type="protein sequence ID" value="USI72791.1"/>
    <property type="molecule type" value="Genomic_DNA"/>
</dbReference>
<name>A0ABY4X7D8_9SPHN</name>
<sequence length="262" mass="29408">MAAAPPRPRASYFVCASPRTGSTLLCDGLGRTGVVGRPIERFDDRPQVDARYKAALGAADDVDYLDRAIAAATTANGIAGFKIHWHQLPVFERMVVASHAAAGAGAGDREDYRLALLGPARCLWLRRRDKVAQAVSLYRASRSRVWHRRVAAPAGTPDAEARIAYDFAEIDRLRRLCLRYERQWDGYLRRHRVPALTIWYEILSERYEEVMRVVLDFLGFPEARVVAPALAKLSNAESLAWIERYREDARARRVSTDADALA</sequence>
<dbReference type="RefSeq" id="WP_252166600.1">
    <property type="nucleotide sequence ID" value="NZ_CP084930.1"/>
</dbReference>
<evidence type="ECO:0000313" key="3">
    <source>
        <dbReference type="Proteomes" id="UP001056937"/>
    </source>
</evidence>
<dbReference type="InterPro" id="IPR015124">
    <property type="entry name" value="Stf0"/>
</dbReference>
<dbReference type="PIRSF" id="PIRSF021497">
    <property type="entry name" value="Sulphotransferase_Stf0"/>
    <property type="match status" value="1"/>
</dbReference>
<evidence type="ECO:0000259" key="1">
    <source>
        <dbReference type="Pfam" id="PF09037"/>
    </source>
</evidence>
<protein>
    <submittedName>
        <fullName evidence="2">Stf0 sulfotransferase family protein</fullName>
    </submittedName>
</protein>
<feature type="domain" description="Sulphotransferase Stf0" evidence="1">
    <location>
        <begin position="11"/>
        <end position="248"/>
    </location>
</feature>
<proteinExistence type="predicted"/>
<dbReference type="InterPro" id="IPR024628">
    <property type="entry name" value="Sulfotransferase_Stf0_dom"/>
</dbReference>
<dbReference type="SUPFAM" id="SSF52540">
    <property type="entry name" value="P-loop containing nucleoside triphosphate hydrolases"/>
    <property type="match status" value="1"/>
</dbReference>
<evidence type="ECO:0000313" key="2">
    <source>
        <dbReference type="EMBL" id="USI72791.1"/>
    </source>
</evidence>
<dbReference type="InterPro" id="IPR027417">
    <property type="entry name" value="P-loop_NTPase"/>
</dbReference>
<organism evidence="2 3">
    <name type="scientific">Sphingomonas morindae</name>
    <dbReference type="NCBI Taxonomy" id="1541170"/>
    <lineage>
        <taxon>Bacteria</taxon>
        <taxon>Pseudomonadati</taxon>
        <taxon>Pseudomonadota</taxon>
        <taxon>Alphaproteobacteria</taxon>
        <taxon>Sphingomonadales</taxon>
        <taxon>Sphingomonadaceae</taxon>
        <taxon>Sphingomonas</taxon>
    </lineage>
</organism>
<keyword evidence="3" id="KW-1185">Reference proteome</keyword>